<dbReference type="OrthoDB" id="388697at2"/>
<reference evidence="2 3" key="1">
    <citation type="journal article" date="2015" name="Genome Announc.">
        <title>Complete Genome Sequence of Spiroplasma turonicum Strain Tab4cT, a Parasite of a Horse Fly, Haematopota sp. (Diptera: Tabanidae).</title>
        <authorList>
            <person name="Davis R.E."/>
            <person name="Shao J."/>
            <person name="Zhao Y."/>
            <person name="Gasparich G.E."/>
            <person name="Gaynor B.J."/>
            <person name="Donofrio N."/>
        </authorList>
    </citation>
    <scope>NUCLEOTIDE SEQUENCE [LARGE SCALE GENOMIC DNA]</scope>
    <source>
        <strain evidence="2 3">Tab4c</strain>
    </source>
</reference>
<evidence type="ECO:0000313" key="2">
    <source>
        <dbReference type="EMBL" id="AKU79552.1"/>
    </source>
</evidence>
<gene>
    <name evidence="2" type="ORF">STURON_00306</name>
</gene>
<evidence type="ECO:0000256" key="1">
    <source>
        <dbReference type="SAM" id="Phobius"/>
    </source>
</evidence>
<dbReference type="RefSeq" id="WP_075048151.1">
    <property type="nucleotide sequence ID" value="NZ_CP012328.1"/>
</dbReference>
<dbReference type="Proteomes" id="UP000067243">
    <property type="component" value="Chromosome"/>
</dbReference>
<feature type="transmembrane region" description="Helical" evidence="1">
    <location>
        <begin position="6"/>
        <end position="26"/>
    </location>
</feature>
<accession>A0A0K1P6Q3</accession>
<proteinExistence type="predicted"/>
<organism evidence="2 3">
    <name type="scientific">Spiroplasma turonicum</name>
    <dbReference type="NCBI Taxonomy" id="216946"/>
    <lineage>
        <taxon>Bacteria</taxon>
        <taxon>Bacillati</taxon>
        <taxon>Mycoplasmatota</taxon>
        <taxon>Mollicutes</taxon>
        <taxon>Entomoplasmatales</taxon>
        <taxon>Spiroplasmataceae</taxon>
        <taxon>Spiroplasma</taxon>
    </lineage>
</organism>
<evidence type="ECO:0000313" key="3">
    <source>
        <dbReference type="Proteomes" id="UP000067243"/>
    </source>
</evidence>
<name>A0A0K1P6Q3_9MOLU</name>
<dbReference type="PATRIC" id="fig|216946.3.peg.307"/>
<keyword evidence="1" id="KW-0812">Transmembrane</keyword>
<dbReference type="KEGG" id="stur:STURON_00306"/>
<sequence>MIITLTLTSALLFLLLIFLIFLIFLIKDKKIIYYLNEVPENFIYKKYYKEDWHLFKNKIEELWDLTQNKIVKLSILSTYEYFNLGLCNSRYLKVWKKLKKNFGFLVAYKVCKELKNYNKIIENIWHKKYYTIFKDLYFIVKNETASPNYFFYKYYFLFIYKMRQIIIESINNFILPAILVKYIPNNIIIEYEEFQVISKIEYNDYIEKAFLNVNSKLNKAYSSIIQEYKNELLIKGNNWVVDFNNKSIIFEMFPLKHFKKIIFNQSFFKLAKRFKINISDYLVDDINSLINTLKENNVDFDEEYLLKILEN</sequence>
<keyword evidence="1" id="KW-0472">Membrane</keyword>
<protein>
    <submittedName>
        <fullName evidence="2">Uncharacterized protein</fullName>
    </submittedName>
</protein>
<keyword evidence="3" id="KW-1185">Reference proteome</keyword>
<dbReference type="STRING" id="216946.STURO_v1c03070"/>
<dbReference type="EMBL" id="CP012328">
    <property type="protein sequence ID" value="AKU79552.1"/>
    <property type="molecule type" value="Genomic_DNA"/>
</dbReference>
<keyword evidence="1" id="KW-1133">Transmembrane helix</keyword>
<dbReference type="AlphaFoldDB" id="A0A0K1P6Q3"/>